<dbReference type="AlphaFoldDB" id="A0A5A7MHZ3"/>
<sequence length="139" mass="15771">MSHIHQMELFDATQPLRKQEQAEALPATAQYLVEIIGLDATIDLVKEEGGNELKIPSAVAGTSRMWDRLVEIIGPMAAKALVQRCANTMIYVPTCAAALRLVRNREIIRRYDAGEPFDSIRRSYKISRSYLFRLLKRPI</sequence>
<evidence type="ECO:0000313" key="2">
    <source>
        <dbReference type="EMBL" id="GEQ77457.1"/>
    </source>
</evidence>
<evidence type="ECO:0000313" key="3">
    <source>
        <dbReference type="Proteomes" id="UP000323105"/>
    </source>
</evidence>
<protein>
    <recommendedName>
        <fullName evidence="1">Mor transcription activator domain-containing protein</fullName>
    </recommendedName>
</protein>
<dbReference type="InterPro" id="IPR009057">
    <property type="entry name" value="Homeodomain-like_sf"/>
</dbReference>
<dbReference type="InterPro" id="IPR014875">
    <property type="entry name" value="Mor_transcription_activator"/>
</dbReference>
<dbReference type="SUPFAM" id="SSF46689">
    <property type="entry name" value="Homeodomain-like"/>
    <property type="match status" value="1"/>
</dbReference>
<dbReference type="EMBL" id="BKBW01000013">
    <property type="protein sequence ID" value="GEQ77457.1"/>
    <property type="molecule type" value="Genomic_DNA"/>
</dbReference>
<feature type="domain" description="Mor transcription activator" evidence="1">
    <location>
        <begin position="68"/>
        <end position="137"/>
    </location>
</feature>
<dbReference type="RefSeq" id="WP_194271029.1">
    <property type="nucleotide sequence ID" value="NZ_BKBW01000013.1"/>
</dbReference>
<accession>A0A5A7MHZ3</accession>
<evidence type="ECO:0000259" key="1">
    <source>
        <dbReference type="Pfam" id="PF08765"/>
    </source>
</evidence>
<dbReference type="Proteomes" id="UP000323105">
    <property type="component" value="Unassembled WGS sequence"/>
</dbReference>
<name>A0A5A7MHZ3_COMTE</name>
<gene>
    <name evidence="2" type="ORF">CTTA_4462</name>
</gene>
<dbReference type="Pfam" id="PF08765">
    <property type="entry name" value="Mor"/>
    <property type="match status" value="1"/>
</dbReference>
<comment type="caution">
    <text evidence="2">The sequence shown here is derived from an EMBL/GenBank/DDBJ whole genome shotgun (WGS) entry which is preliminary data.</text>
</comment>
<reference evidence="2 3" key="1">
    <citation type="journal article" date="2019" name="Microbiol. Resour. Announc.">
        <title>Draft Genome Sequence of Comamonas testosteroni TA441, a Bacterium That Has a Cryptic Phenol Degradation Gene Cluster.</title>
        <authorList>
            <person name="Arai H."/>
            <person name="Ishii M."/>
        </authorList>
    </citation>
    <scope>NUCLEOTIDE SEQUENCE [LARGE SCALE GENOMIC DNA]</scope>
    <source>
        <strain evidence="2 3">TA441</strain>
    </source>
</reference>
<organism evidence="2 3">
    <name type="scientific">Comamonas testosteroni</name>
    <name type="common">Pseudomonas testosteroni</name>
    <dbReference type="NCBI Taxonomy" id="285"/>
    <lineage>
        <taxon>Bacteria</taxon>
        <taxon>Pseudomonadati</taxon>
        <taxon>Pseudomonadota</taxon>
        <taxon>Betaproteobacteria</taxon>
        <taxon>Burkholderiales</taxon>
        <taxon>Comamonadaceae</taxon>
        <taxon>Comamonas</taxon>
    </lineage>
</organism>
<proteinExistence type="predicted"/>